<dbReference type="Proteomes" id="UP001499951">
    <property type="component" value="Unassembled WGS sequence"/>
</dbReference>
<feature type="domain" description="Nucleotidyl transferase" evidence="1">
    <location>
        <begin position="4"/>
        <end position="287"/>
    </location>
</feature>
<gene>
    <name evidence="3" type="ORF">GCM10008942_15870</name>
</gene>
<feature type="domain" description="MannoseP isomerase/GMP-like beta-helix" evidence="2">
    <location>
        <begin position="302"/>
        <end position="351"/>
    </location>
</feature>
<keyword evidence="3" id="KW-0548">Nucleotidyltransferase</keyword>
<dbReference type="RefSeq" id="WP_166929988.1">
    <property type="nucleotide sequence ID" value="NZ_BAAADD010000004.1"/>
</dbReference>
<keyword evidence="3" id="KW-0808">Transferase</keyword>
<dbReference type="InterPro" id="IPR005835">
    <property type="entry name" value="NTP_transferase_dom"/>
</dbReference>
<dbReference type="PANTHER" id="PTHR46390">
    <property type="entry name" value="MANNOSE-1-PHOSPHATE GUANYLYLTRANSFERASE"/>
    <property type="match status" value="1"/>
</dbReference>
<evidence type="ECO:0000313" key="4">
    <source>
        <dbReference type="Proteomes" id="UP001499951"/>
    </source>
</evidence>
<accession>A0ABN1EL74</accession>
<sequence>MRYVVILAGGSGTRLWPWSRTRRPKQLLPLLHGRSLLEHAFERLKPLVAPERLFVCGSLIFKEEICRLLNLPEQQFIGEPVGRDTAAAIGYCGAVLRQRDANAVFAVCTADHVIEPAERFRDSLRSGFGLAESRAHALVTFGVTPDAASTAYGYLELGAEEGSARVVSRFCEKPDKKTAEAFFAAGPERYLWNSGMFVWKAATLLDCLSAYRPAIYEAVTAMAALYDTPRRDEIVASTYPKIEKISIDYAVMEPASRAGRAEVLAVPLSLNWLDIGSWNAFAAVCQHDDRNNATSAARSALLNCRDVLVASDDPSHLVAVIGCSDLMVVHTADATLVCRAGEAEAVKKLQESLQQSYPDTL</sequence>
<dbReference type="Pfam" id="PF00483">
    <property type="entry name" value="NTP_transferase"/>
    <property type="match status" value="1"/>
</dbReference>
<keyword evidence="4" id="KW-1185">Reference proteome</keyword>
<dbReference type="SUPFAM" id="SSF53448">
    <property type="entry name" value="Nucleotide-diphospho-sugar transferases"/>
    <property type="match status" value="1"/>
</dbReference>
<reference evidence="3 4" key="1">
    <citation type="journal article" date="2019" name="Int. J. Syst. Evol. Microbiol.">
        <title>The Global Catalogue of Microorganisms (GCM) 10K type strain sequencing project: providing services to taxonomists for standard genome sequencing and annotation.</title>
        <authorList>
            <consortium name="The Broad Institute Genomics Platform"/>
            <consortium name="The Broad Institute Genome Sequencing Center for Infectious Disease"/>
            <person name="Wu L."/>
            <person name="Ma J."/>
        </authorList>
    </citation>
    <scope>NUCLEOTIDE SEQUENCE [LARGE SCALE GENOMIC DNA]</scope>
    <source>
        <strain evidence="3 4">JCM 15089</strain>
    </source>
</reference>
<dbReference type="CDD" id="cd02509">
    <property type="entry name" value="GDP-M1P_Guanylyltransferase"/>
    <property type="match status" value="1"/>
</dbReference>
<evidence type="ECO:0000313" key="3">
    <source>
        <dbReference type="EMBL" id="GAA0568125.1"/>
    </source>
</evidence>
<dbReference type="InterPro" id="IPR051161">
    <property type="entry name" value="Mannose-6P_isomerase_type2"/>
</dbReference>
<evidence type="ECO:0000259" key="1">
    <source>
        <dbReference type="Pfam" id="PF00483"/>
    </source>
</evidence>
<organism evidence="3 4">
    <name type="scientific">Rhizomicrobium electricum</name>
    <dbReference type="NCBI Taxonomy" id="480070"/>
    <lineage>
        <taxon>Bacteria</taxon>
        <taxon>Pseudomonadati</taxon>
        <taxon>Pseudomonadota</taxon>
        <taxon>Alphaproteobacteria</taxon>
        <taxon>Micropepsales</taxon>
        <taxon>Micropepsaceae</taxon>
        <taxon>Rhizomicrobium</taxon>
    </lineage>
</organism>
<evidence type="ECO:0000259" key="2">
    <source>
        <dbReference type="Pfam" id="PF22640"/>
    </source>
</evidence>
<dbReference type="EMBL" id="BAAADD010000004">
    <property type="protein sequence ID" value="GAA0568125.1"/>
    <property type="molecule type" value="Genomic_DNA"/>
</dbReference>
<dbReference type="PANTHER" id="PTHR46390:SF1">
    <property type="entry name" value="MANNOSE-1-PHOSPHATE GUANYLYLTRANSFERASE"/>
    <property type="match status" value="1"/>
</dbReference>
<proteinExistence type="predicted"/>
<dbReference type="InterPro" id="IPR049577">
    <property type="entry name" value="GMPP_N"/>
</dbReference>
<dbReference type="InterPro" id="IPR029044">
    <property type="entry name" value="Nucleotide-diphossugar_trans"/>
</dbReference>
<dbReference type="GO" id="GO:0016779">
    <property type="term" value="F:nucleotidyltransferase activity"/>
    <property type="evidence" value="ECO:0007669"/>
    <property type="project" value="UniProtKB-KW"/>
</dbReference>
<dbReference type="Pfam" id="PF22640">
    <property type="entry name" value="ManC_GMP_beta-helix"/>
    <property type="match status" value="1"/>
</dbReference>
<name>A0ABN1EL74_9PROT</name>
<dbReference type="SUPFAM" id="SSF159283">
    <property type="entry name" value="Guanosine diphospho-D-mannose pyrophosphorylase/mannose-6-phosphate isomerase linker domain"/>
    <property type="match status" value="1"/>
</dbReference>
<dbReference type="Gene3D" id="3.90.550.10">
    <property type="entry name" value="Spore Coat Polysaccharide Biosynthesis Protein SpsA, Chain A"/>
    <property type="match status" value="1"/>
</dbReference>
<comment type="caution">
    <text evidence="3">The sequence shown here is derived from an EMBL/GenBank/DDBJ whole genome shotgun (WGS) entry which is preliminary data.</text>
</comment>
<protein>
    <submittedName>
        <fullName evidence="3">Mannose-1-phosphate guanylyltransferase</fullName>
    </submittedName>
</protein>
<dbReference type="InterPro" id="IPR054566">
    <property type="entry name" value="ManC/GMP-like_b-helix"/>
</dbReference>